<keyword evidence="3" id="KW-1185">Reference proteome</keyword>
<dbReference type="Proteomes" id="UP001209540">
    <property type="component" value="Unassembled WGS sequence"/>
</dbReference>
<dbReference type="EMBL" id="JAIXMP010000049">
    <property type="protein sequence ID" value="KAI9245835.1"/>
    <property type="molecule type" value="Genomic_DNA"/>
</dbReference>
<evidence type="ECO:0000256" key="1">
    <source>
        <dbReference type="SAM" id="Phobius"/>
    </source>
</evidence>
<evidence type="ECO:0000313" key="2">
    <source>
        <dbReference type="EMBL" id="KAI9245835.1"/>
    </source>
</evidence>
<dbReference type="AlphaFoldDB" id="A0AAD5JMW8"/>
<reference evidence="2" key="1">
    <citation type="journal article" date="2022" name="IScience">
        <title>Evolution of zygomycete secretomes and the origins of terrestrial fungal ecologies.</title>
        <authorList>
            <person name="Chang Y."/>
            <person name="Wang Y."/>
            <person name="Mondo S."/>
            <person name="Ahrendt S."/>
            <person name="Andreopoulos W."/>
            <person name="Barry K."/>
            <person name="Beard J."/>
            <person name="Benny G.L."/>
            <person name="Blankenship S."/>
            <person name="Bonito G."/>
            <person name="Cuomo C."/>
            <person name="Desiro A."/>
            <person name="Gervers K.A."/>
            <person name="Hundley H."/>
            <person name="Kuo A."/>
            <person name="LaButti K."/>
            <person name="Lang B.F."/>
            <person name="Lipzen A."/>
            <person name="O'Donnell K."/>
            <person name="Pangilinan J."/>
            <person name="Reynolds N."/>
            <person name="Sandor L."/>
            <person name="Smith M.E."/>
            <person name="Tsang A."/>
            <person name="Grigoriev I.V."/>
            <person name="Stajich J.E."/>
            <person name="Spatafora J.W."/>
        </authorList>
    </citation>
    <scope>NUCLEOTIDE SEQUENCE</scope>
    <source>
        <strain evidence="2">RSA 2281</strain>
    </source>
</reference>
<keyword evidence="1" id="KW-0472">Membrane</keyword>
<keyword evidence="1" id="KW-0812">Transmembrane</keyword>
<reference evidence="2" key="2">
    <citation type="submission" date="2023-02" db="EMBL/GenBank/DDBJ databases">
        <authorList>
            <consortium name="DOE Joint Genome Institute"/>
            <person name="Mondo S.J."/>
            <person name="Chang Y."/>
            <person name="Wang Y."/>
            <person name="Ahrendt S."/>
            <person name="Andreopoulos W."/>
            <person name="Barry K."/>
            <person name="Beard J."/>
            <person name="Benny G.L."/>
            <person name="Blankenship S."/>
            <person name="Bonito G."/>
            <person name="Cuomo C."/>
            <person name="Desiro A."/>
            <person name="Gervers K.A."/>
            <person name="Hundley H."/>
            <person name="Kuo A."/>
            <person name="LaButti K."/>
            <person name="Lang B.F."/>
            <person name="Lipzen A."/>
            <person name="O'Donnell K."/>
            <person name="Pangilinan J."/>
            <person name="Reynolds N."/>
            <person name="Sandor L."/>
            <person name="Smith M.W."/>
            <person name="Tsang A."/>
            <person name="Grigoriev I.V."/>
            <person name="Stajich J.E."/>
            <person name="Spatafora J.W."/>
        </authorList>
    </citation>
    <scope>NUCLEOTIDE SEQUENCE</scope>
    <source>
        <strain evidence="2">RSA 2281</strain>
    </source>
</reference>
<accession>A0AAD5JMW8</accession>
<name>A0AAD5JMW8_9FUNG</name>
<gene>
    <name evidence="2" type="ORF">BDA99DRAFT_527573</name>
</gene>
<feature type="transmembrane region" description="Helical" evidence="1">
    <location>
        <begin position="41"/>
        <end position="64"/>
    </location>
</feature>
<keyword evidence="1" id="KW-1133">Transmembrane helix</keyword>
<comment type="caution">
    <text evidence="2">The sequence shown here is derived from an EMBL/GenBank/DDBJ whole genome shotgun (WGS) entry which is preliminary data.</text>
</comment>
<proteinExistence type="predicted"/>
<evidence type="ECO:0000313" key="3">
    <source>
        <dbReference type="Proteomes" id="UP001209540"/>
    </source>
</evidence>
<organism evidence="2 3">
    <name type="scientific">Phascolomyces articulosus</name>
    <dbReference type="NCBI Taxonomy" id="60185"/>
    <lineage>
        <taxon>Eukaryota</taxon>
        <taxon>Fungi</taxon>
        <taxon>Fungi incertae sedis</taxon>
        <taxon>Mucoromycota</taxon>
        <taxon>Mucoromycotina</taxon>
        <taxon>Mucoromycetes</taxon>
        <taxon>Mucorales</taxon>
        <taxon>Lichtheimiaceae</taxon>
        <taxon>Phascolomyces</taxon>
    </lineage>
</organism>
<sequence>MNSYCFFLLAISLENFTYYFNKEKKVKVFHAWTTLFLRAPLLFSFPSFIGFIPFSHGFFARALFSGWCGGRLPCKMVALPRQFLS</sequence>
<protein>
    <submittedName>
        <fullName evidence="2">Uncharacterized protein</fullName>
    </submittedName>
</protein>